<protein>
    <submittedName>
        <fullName evidence="1">Uncharacterized protein</fullName>
    </submittedName>
</protein>
<evidence type="ECO:0000313" key="1">
    <source>
        <dbReference type="EMBL" id="GHI40547.1"/>
    </source>
</evidence>
<sequence length="165" mass="18189">MYATNRWGGNGWPDGAHTWALRSTVERPLYRTHETRRLSALCRETRDEVVAARAGKRIVTDLYALGIEPASSHLRAQAHAEGEGFSVGKRFSDPYGIPDPTQRAGWSQLCARISGGFAQGVVVVGQSDISTDPDEVEFTLRWLHAHCAFVDFVLAQLPVSTVTDH</sequence>
<evidence type="ECO:0000313" key="2">
    <source>
        <dbReference type="Proteomes" id="UP001050808"/>
    </source>
</evidence>
<dbReference type="RefSeq" id="WP_226599291.1">
    <property type="nucleotide sequence ID" value="NZ_BNDY01000017.1"/>
</dbReference>
<keyword evidence="2" id="KW-1185">Reference proteome</keyword>
<gene>
    <name evidence="1" type="ORF">Sviol_49550</name>
</gene>
<name>A0ABQ3QTI3_9ACTN</name>
<comment type="caution">
    <text evidence="1">The sequence shown here is derived from an EMBL/GenBank/DDBJ whole genome shotgun (WGS) entry which is preliminary data.</text>
</comment>
<dbReference type="Proteomes" id="UP001050808">
    <property type="component" value="Unassembled WGS sequence"/>
</dbReference>
<accession>A0ABQ3QTI3</accession>
<reference evidence="1" key="1">
    <citation type="submission" date="2024-05" db="EMBL/GenBank/DDBJ databases">
        <title>Whole genome shotgun sequence of Streptomyces violascens NBRC 12920.</title>
        <authorList>
            <person name="Komaki H."/>
            <person name="Tamura T."/>
        </authorList>
    </citation>
    <scope>NUCLEOTIDE SEQUENCE</scope>
    <source>
        <strain evidence="1">NBRC 12920</strain>
    </source>
</reference>
<dbReference type="EMBL" id="BNDY01000017">
    <property type="protein sequence ID" value="GHI40547.1"/>
    <property type="molecule type" value="Genomic_DNA"/>
</dbReference>
<organism evidence="1 2">
    <name type="scientific">Streptomyces violascens</name>
    <dbReference type="NCBI Taxonomy" id="67381"/>
    <lineage>
        <taxon>Bacteria</taxon>
        <taxon>Bacillati</taxon>
        <taxon>Actinomycetota</taxon>
        <taxon>Actinomycetes</taxon>
        <taxon>Kitasatosporales</taxon>
        <taxon>Streptomycetaceae</taxon>
        <taxon>Streptomyces</taxon>
    </lineage>
</organism>
<proteinExistence type="predicted"/>